<dbReference type="SUPFAM" id="SSF88713">
    <property type="entry name" value="Glycoside hydrolase/deacetylase"/>
    <property type="match status" value="1"/>
</dbReference>
<dbReference type="GO" id="GO:0004559">
    <property type="term" value="F:alpha-mannosidase activity"/>
    <property type="evidence" value="ECO:0007669"/>
    <property type="project" value="InterPro"/>
</dbReference>
<dbReference type="FunFam" id="1.20.1270.50:FF:000004">
    <property type="entry name" value="alpha-mannosidase 2C1 isoform X1"/>
    <property type="match status" value="1"/>
</dbReference>
<dbReference type="InterPro" id="IPR011330">
    <property type="entry name" value="Glyco_hydro/deAcase_b/a-brl"/>
</dbReference>
<dbReference type="InterPro" id="IPR015341">
    <property type="entry name" value="Glyco_hydro_38_cen"/>
</dbReference>
<dbReference type="AlphaFoldDB" id="A0A1M6FL81"/>
<evidence type="ECO:0000256" key="1">
    <source>
        <dbReference type="ARBA" id="ARBA00009792"/>
    </source>
</evidence>
<dbReference type="SUPFAM" id="SSF88688">
    <property type="entry name" value="Families 57/38 glycoside transferase middle domain"/>
    <property type="match status" value="1"/>
</dbReference>
<dbReference type="Gene3D" id="3.20.110.10">
    <property type="entry name" value="Glycoside hydrolase 38, N terminal domain"/>
    <property type="match status" value="1"/>
</dbReference>
<accession>A0A1M6FL81</accession>
<dbReference type="InterPro" id="IPR037094">
    <property type="entry name" value="Glyco_hydro_38_cen_sf"/>
</dbReference>
<keyword evidence="3" id="KW-0378">Hydrolase</keyword>
<dbReference type="InterPro" id="IPR011682">
    <property type="entry name" value="Glyco_hydro_38_C"/>
</dbReference>
<dbReference type="Proteomes" id="UP000184292">
    <property type="component" value="Unassembled WGS sequence"/>
</dbReference>
<dbReference type="Gene3D" id="2.70.98.30">
    <property type="entry name" value="Golgi alpha-mannosidase II, domain 4"/>
    <property type="match status" value="1"/>
</dbReference>
<dbReference type="GO" id="GO:0046872">
    <property type="term" value="F:metal ion binding"/>
    <property type="evidence" value="ECO:0007669"/>
    <property type="project" value="UniProtKB-KW"/>
</dbReference>
<dbReference type="EMBL" id="FQYO01000004">
    <property type="protein sequence ID" value="SHI98445.1"/>
    <property type="molecule type" value="Genomic_DNA"/>
</dbReference>
<dbReference type="Pfam" id="PF07748">
    <property type="entry name" value="Glyco_hydro_38C"/>
    <property type="match status" value="1"/>
</dbReference>
<feature type="domain" description="Glycoside hydrolase family 38 central" evidence="5">
    <location>
        <begin position="529"/>
        <end position="607"/>
    </location>
</feature>
<dbReference type="OrthoDB" id="9772207at2"/>
<dbReference type="SUPFAM" id="SSF74650">
    <property type="entry name" value="Galactose mutarotase-like"/>
    <property type="match status" value="1"/>
</dbReference>
<dbReference type="SMART" id="SM00872">
    <property type="entry name" value="Alpha-mann_mid"/>
    <property type="match status" value="1"/>
</dbReference>
<dbReference type="Pfam" id="PF09261">
    <property type="entry name" value="Alpha-mann_mid"/>
    <property type="match status" value="1"/>
</dbReference>
<keyword evidence="7" id="KW-1185">Reference proteome</keyword>
<sequence length="1055" mass="116850">MTYSTPLRQKLSLSTDDVKQEGKLDRLLADLAAKVLAPVPAAVQWRMAPDEMEAPAALAAEWRTWPAFGPRDVWSRKQGHTWFAAEVEVPQVAAGRTFLLRISSQWQDRPGSTDPQCLAYVDGRIAQALDGNHTELVLMRDAVPGTKIVVHVDAFTFFDRPLAGLGAEPMVRHEAVEALYHDLRTPFDVARHLHGTDGRRHAIFAAIDRALRALDRRGEGLTDGLAATLDEARGIADGIYAAQDSEAQPVITAFGHTHIDIAWLWRVLHTREKGGRSFATALANMAEYPAFRFMYNQAIVYDFLKRDYPDLWEQVKAAVSRGQLEIEGAMWVEPDANIVSGESMVRQILVGRRFHQREFGVTPTCVWLPDTFGYSANMPQILDKSGLDYFVTSKLSWNDTDRHPFDTFFWRGIDGTDTKAHLLVAQKFESDEIFTTYNSDLSASEVMGAWKRYEPKSVSSELAICYGWGDGGGGPTREMIERGMRFERGIPGAPKVDLGTLRGFLQRMGAAMDAPGAGYPRWQGELYLQYHRGTLTTIGRTKRNNRAAERAMRELEWLAALAHATGGAEYPVADLDRLWKVVLVNQFHDILPGTSIPEVYADTDAEYAALFAELDSENGPAMRAARALSGQGARVYNFTGRDREGALLRLPDGIAGLASGGITEPAQRLVMADGTEVSAAPVHGLPAQGWTGIARAEAPAPRARAVEAAPDRLENALLRVTLTPEGEISSIVDKARGRELLPEGARANRLIVFEDKPMEWSAWDIDWYFEEQSWPFGETAEVEVVETGPHRAALRIVRRYCGSRLTQIVSLEAGAAQVEFDTHVDWHERESVLKALFPFDLNTAEIRAEIQFGHVARPTHRNTSWDRARFEASMHRWVDMSEADFGAALLNDCKYGYSAHGTEVGLTLLRGPRFPHPEADQGSHRIRYALMLHGGIGDLEVVHHAAEAFNNPPRLIGTIGDSAEGPFSLARMSAPNVAVETVKRAEEGDALVLRLFEHANRRAAGRLDFGLPVKSVRRVTLMEEDPSGPLELDGNGVTLSFRPFEIVTLMVEVGA</sequence>
<evidence type="ECO:0000256" key="2">
    <source>
        <dbReference type="ARBA" id="ARBA00022723"/>
    </source>
</evidence>
<evidence type="ECO:0000313" key="7">
    <source>
        <dbReference type="Proteomes" id="UP000184292"/>
    </source>
</evidence>
<dbReference type="InterPro" id="IPR027291">
    <property type="entry name" value="Glyco_hydro_38_N_sf"/>
</dbReference>
<name>A0A1M6FL81_9RHOB</name>
<dbReference type="InterPro" id="IPR011013">
    <property type="entry name" value="Gal_mutarotase_sf_dom"/>
</dbReference>
<evidence type="ECO:0000256" key="4">
    <source>
        <dbReference type="ARBA" id="ARBA00023295"/>
    </source>
</evidence>
<dbReference type="PANTHER" id="PTHR46017">
    <property type="entry name" value="ALPHA-MANNOSIDASE 2C1"/>
    <property type="match status" value="1"/>
</dbReference>
<dbReference type="FunFam" id="2.70.98.30:FF:000001">
    <property type="entry name" value="alpha-mannosidase 2C1 isoform X2"/>
    <property type="match status" value="1"/>
</dbReference>
<dbReference type="GO" id="GO:0006013">
    <property type="term" value="P:mannose metabolic process"/>
    <property type="evidence" value="ECO:0007669"/>
    <property type="project" value="InterPro"/>
</dbReference>
<comment type="similarity">
    <text evidence="1">Belongs to the glycosyl hydrolase 38 family.</text>
</comment>
<dbReference type="RefSeq" id="WP_083601365.1">
    <property type="nucleotide sequence ID" value="NZ_FQYO01000004.1"/>
</dbReference>
<dbReference type="InterPro" id="IPR000602">
    <property type="entry name" value="Glyco_hydro_38_N"/>
</dbReference>
<dbReference type="InterPro" id="IPR028995">
    <property type="entry name" value="Glyco_hydro_57/38_cen_sf"/>
</dbReference>
<keyword evidence="2" id="KW-0479">Metal-binding</keyword>
<evidence type="ECO:0000259" key="5">
    <source>
        <dbReference type="SMART" id="SM00872"/>
    </source>
</evidence>
<gene>
    <name evidence="6" type="ORF">SAMN05444417_2383</name>
</gene>
<dbReference type="Gene3D" id="1.20.1270.50">
    <property type="entry name" value="Glycoside hydrolase family 38, central domain"/>
    <property type="match status" value="1"/>
</dbReference>
<evidence type="ECO:0000313" key="6">
    <source>
        <dbReference type="EMBL" id="SHI98445.1"/>
    </source>
</evidence>
<dbReference type="Gene3D" id="2.60.40.2220">
    <property type="match status" value="1"/>
</dbReference>
<dbReference type="GO" id="GO:0030246">
    <property type="term" value="F:carbohydrate binding"/>
    <property type="evidence" value="ECO:0007669"/>
    <property type="project" value="InterPro"/>
</dbReference>
<proteinExistence type="inferred from homology"/>
<dbReference type="Pfam" id="PF17677">
    <property type="entry name" value="Glyco_hydro38C2"/>
    <property type="match status" value="1"/>
</dbReference>
<dbReference type="STRING" id="1447782.SAMN05444417_2383"/>
<organism evidence="6 7">
    <name type="scientific">Wenxinia saemankumensis</name>
    <dbReference type="NCBI Taxonomy" id="1447782"/>
    <lineage>
        <taxon>Bacteria</taxon>
        <taxon>Pseudomonadati</taxon>
        <taxon>Pseudomonadota</taxon>
        <taxon>Alphaproteobacteria</taxon>
        <taxon>Rhodobacterales</taxon>
        <taxon>Roseobacteraceae</taxon>
        <taxon>Wenxinia</taxon>
    </lineage>
</organism>
<evidence type="ECO:0000256" key="3">
    <source>
        <dbReference type="ARBA" id="ARBA00022801"/>
    </source>
</evidence>
<dbReference type="CDD" id="cd10789">
    <property type="entry name" value="GH38N_AMII_ER_cytosolic"/>
    <property type="match status" value="1"/>
</dbReference>
<keyword evidence="4" id="KW-0326">Glycosidase</keyword>
<dbReference type="InterPro" id="IPR041147">
    <property type="entry name" value="GH38_C"/>
</dbReference>
<protein>
    <submittedName>
        <fullName evidence="6">Alpha-mannosidase</fullName>
    </submittedName>
</protein>
<reference evidence="6 7" key="1">
    <citation type="submission" date="2016-11" db="EMBL/GenBank/DDBJ databases">
        <authorList>
            <person name="Jaros S."/>
            <person name="Januszkiewicz K."/>
            <person name="Wedrychowicz H."/>
        </authorList>
    </citation>
    <scope>NUCLEOTIDE SEQUENCE [LARGE SCALE GENOMIC DNA]</scope>
    <source>
        <strain evidence="6 7">DSM 100565</strain>
    </source>
</reference>
<dbReference type="Pfam" id="PF01074">
    <property type="entry name" value="Glyco_hydro_38N"/>
    <property type="match status" value="1"/>
</dbReference>
<dbReference type="GO" id="GO:0009313">
    <property type="term" value="P:oligosaccharide catabolic process"/>
    <property type="evidence" value="ECO:0007669"/>
    <property type="project" value="TreeGrafter"/>
</dbReference>
<dbReference type="PANTHER" id="PTHR46017:SF1">
    <property type="entry name" value="ALPHA-MANNOSIDASE 2C1"/>
    <property type="match status" value="1"/>
</dbReference>